<dbReference type="Gene3D" id="3.40.50.620">
    <property type="entry name" value="HUPs"/>
    <property type="match status" value="1"/>
</dbReference>
<comment type="caution">
    <text evidence="3">The sequence shown here is derived from an EMBL/GenBank/DDBJ whole genome shotgun (WGS) entry which is preliminary data.</text>
</comment>
<dbReference type="PANTHER" id="PTHR30336:SF4">
    <property type="entry name" value="ENVELOPE BIOGENESIS FACTOR ELYC"/>
    <property type="match status" value="1"/>
</dbReference>
<dbReference type="InterPro" id="IPR014729">
    <property type="entry name" value="Rossmann-like_a/b/a_fold"/>
</dbReference>
<dbReference type="AlphaFoldDB" id="A0A5D4T056"/>
<dbReference type="Proteomes" id="UP000324517">
    <property type="component" value="Unassembled WGS sequence"/>
</dbReference>
<evidence type="ECO:0000259" key="2">
    <source>
        <dbReference type="Pfam" id="PF02698"/>
    </source>
</evidence>
<dbReference type="GO" id="GO:0000270">
    <property type="term" value="P:peptidoglycan metabolic process"/>
    <property type="evidence" value="ECO:0007669"/>
    <property type="project" value="TreeGrafter"/>
</dbReference>
<dbReference type="GO" id="GO:0005886">
    <property type="term" value="C:plasma membrane"/>
    <property type="evidence" value="ECO:0007669"/>
    <property type="project" value="TreeGrafter"/>
</dbReference>
<protein>
    <submittedName>
        <fullName evidence="3">YdcF family protein</fullName>
    </submittedName>
</protein>
<keyword evidence="1" id="KW-0472">Membrane</keyword>
<dbReference type="PANTHER" id="PTHR30336">
    <property type="entry name" value="INNER MEMBRANE PROTEIN, PROBABLE PERMEASE"/>
    <property type="match status" value="1"/>
</dbReference>
<reference evidence="3 4" key="1">
    <citation type="submission" date="2019-08" db="EMBL/GenBank/DDBJ databases">
        <title>Bacillus genomes from the desert of Cuatro Cienegas, Coahuila.</title>
        <authorList>
            <person name="Olmedo-Alvarez G."/>
        </authorList>
    </citation>
    <scope>NUCLEOTIDE SEQUENCE [LARGE SCALE GENOMIC DNA]</scope>
    <source>
        <strain evidence="3 4">CH98b_3T</strain>
    </source>
</reference>
<dbReference type="Pfam" id="PF02698">
    <property type="entry name" value="DUF218"/>
    <property type="match status" value="1"/>
</dbReference>
<dbReference type="InterPro" id="IPR003848">
    <property type="entry name" value="DUF218"/>
</dbReference>
<dbReference type="EMBL" id="VTET01000010">
    <property type="protein sequence ID" value="TYS68609.1"/>
    <property type="molecule type" value="Genomic_DNA"/>
</dbReference>
<feature type="domain" description="DUF218" evidence="2">
    <location>
        <begin position="42"/>
        <end position="181"/>
    </location>
</feature>
<evidence type="ECO:0000313" key="3">
    <source>
        <dbReference type="EMBL" id="TYS68609.1"/>
    </source>
</evidence>
<evidence type="ECO:0000313" key="4">
    <source>
        <dbReference type="Proteomes" id="UP000324517"/>
    </source>
</evidence>
<gene>
    <name evidence="3" type="ORF">FZC75_18125</name>
</gene>
<dbReference type="GO" id="GO:0043164">
    <property type="term" value="P:Gram-negative-bacterium-type cell wall biogenesis"/>
    <property type="evidence" value="ECO:0007669"/>
    <property type="project" value="TreeGrafter"/>
</dbReference>
<keyword evidence="1" id="KW-1133">Transmembrane helix</keyword>
<dbReference type="RefSeq" id="WP_148980292.1">
    <property type="nucleotide sequence ID" value="NZ_JBNILI010000002.1"/>
</dbReference>
<organism evidence="3 4">
    <name type="scientific">Sutcliffiella horikoshii</name>
    <dbReference type="NCBI Taxonomy" id="79883"/>
    <lineage>
        <taxon>Bacteria</taxon>
        <taxon>Bacillati</taxon>
        <taxon>Bacillota</taxon>
        <taxon>Bacilli</taxon>
        <taxon>Bacillales</taxon>
        <taxon>Bacillaceae</taxon>
        <taxon>Sutcliffiella</taxon>
    </lineage>
</organism>
<proteinExistence type="predicted"/>
<keyword evidence="1" id="KW-0812">Transmembrane</keyword>
<sequence>MITKKRVKTLMKITMVMLLIYIIIVHSLIYQTAKQEPPKGVDYLIVLGARVKGEVMTKALLFRVEAALEYLKENPNTKVIASGGQGPGEDITEAEAMRRYFVKHGIEEERIILEDRSTTTFENLSYSKALMEDGASVAIVSNDFHMYRASLIGKRLDFAEVHTLAGKTPKIAIFKLWSREYFAVAKTWIVDK</sequence>
<name>A0A5D4T056_9BACI</name>
<dbReference type="CDD" id="cd06259">
    <property type="entry name" value="YdcF-like"/>
    <property type="match status" value="1"/>
</dbReference>
<evidence type="ECO:0000256" key="1">
    <source>
        <dbReference type="SAM" id="Phobius"/>
    </source>
</evidence>
<dbReference type="InterPro" id="IPR051599">
    <property type="entry name" value="Cell_Envelope_Assoc"/>
</dbReference>
<feature type="transmembrane region" description="Helical" evidence="1">
    <location>
        <begin position="12"/>
        <end position="30"/>
    </location>
</feature>
<dbReference type="OrthoDB" id="9782395at2"/>
<accession>A0A5D4T056</accession>